<evidence type="ECO:0000313" key="3">
    <source>
        <dbReference type="Proteomes" id="UP000192356"/>
    </source>
</evidence>
<keyword evidence="1" id="KW-0812">Transmembrane</keyword>
<keyword evidence="1" id="KW-1133">Transmembrane helix</keyword>
<dbReference type="Proteomes" id="UP000192356">
    <property type="component" value="Unassembled WGS sequence"/>
</dbReference>
<proteinExistence type="predicted"/>
<accession>A0A1X0QC78</accession>
<feature type="transmembrane region" description="Helical" evidence="1">
    <location>
        <begin position="38"/>
        <end position="60"/>
    </location>
</feature>
<keyword evidence="3" id="KW-1185">Reference proteome</keyword>
<dbReference type="AlphaFoldDB" id="A0A1X0QC78"/>
<dbReference type="VEuPathDB" id="MicrosporidiaDB:A0H76_687"/>
<gene>
    <name evidence="2" type="ORF">HERIO_717</name>
</gene>
<comment type="caution">
    <text evidence="2">The sequence shown here is derived from an EMBL/GenBank/DDBJ whole genome shotgun (WGS) entry which is preliminary data.</text>
</comment>
<evidence type="ECO:0000256" key="1">
    <source>
        <dbReference type="SAM" id="Phobius"/>
    </source>
</evidence>
<dbReference type="VEuPathDB" id="MicrosporidiaDB:HERIO_717"/>
<name>A0A1X0QC78_9MICR</name>
<reference evidence="2 3" key="1">
    <citation type="journal article" date="2017" name="Environ. Microbiol.">
        <title>Decay of the glycolytic pathway and adaptation to intranuclear parasitism within Enterocytozoonidae microsporidia.</title>
        <authorList>
            <person name="Wiredu Boakye D."/>
            <person name="Jaroenlak P."/>
            <person name="Prachumwat A."/>
            <person name="Williams T.A."/>
            <person name="Bateman K.S."/>
            <person name="Itsathitphaisarn O."/>
            <person name="Sritunyalucksana K."/>
            <person name="Paszkiewicz K.H."/>
            <person name="Moore K.A."/>
            <person name="Stentiford G.D."/>
            <person name="Williams B.A."/>
        </authorList>
    </citation>
    <scope>NUCLEOTIDE SEQUENCE [LARGE SCALE GENOMIC DNA]</scope>
    <source>
        <strain evidence="2 3">GB1</strain>
    </source>
</reference>
<organism evidence="2 3">
    <name type="scientific">Hepatospora eriocheir</name>
    <dbReference type="NCBI Taxonomy" id="1081669"/>
    <lineage>
        <taxon>Eukaryota</taxon>
        <taxon>Fungi</taxon>
        <taxon>Fungi incertae sedis</taxon>
        <taxon>Microsporidia</taxon>
        <taxon>Hepatosporidae</taxon>
        <taxon>Hepatospora</taxon>
    </lineage>
</organism>
<evidence type="ECO:0000313" key="2">
    <source>
        <dbReference type="EMBL" id="ORD97391.1"/>
    </source>
</evidence>
<dbReference type="EMBL" id="LVKB01000024">
    <property type="protein sequence ID" value="ORD97391.1"/>
    <property type="molecule type" value="Genomic_DNA"/>
</dbReference>
<protein>
    <submittedName>
        <fullName evidence="2">Uncharacterized protein</fullName>
    </submittedName>
</protein>
<keyword evidence="1" id="KW-0472">Membrane</keyword>
<sequence length="334" mass="39822">MFKFVEKCFYKNEFIFFNFQKNLINLYIYKYFTKIFKLIFLIPDMTIMLMSILSSVMFLITNNTFVIGRVRCEDIINSEEMSALIEESNSLFRKFQVCFLKEVLENIRENNENIFNEKEDLKNCFVKLNKIKFDDKSYKENIVDFINSIFRVVNNDTNFNCSELLEKEDVDFLESVDSRSFEIAEKMLSNYEYGSFKNLRNKTETERFIKVNQEIFVLYTAVKNQLNVFKLETEYKKYNLFKEIIESFSDSTSGCNMCSLNQSLDLSETESIKLKKLIDMIIYYDKKVHKINKRLDEANKEELTLCKNDLEVIKNKFDIDLKKYAKTGENLDQV</sequence>